<comment type="subcellular location">
    <subcellularLocation>
        <location evidence="1">Membrane</location>
        <topology evidence="1">Multi-pass membrane protein</topology>
    </subcellularLocation>
</comment>
<feature type="compositionally biased region" description="Low complexity" evidence="5">
    <location>
        <begin position="442"/>
        <end position="459"/>
    </location>
</feature>
<keyword evidence="4 6" id="KW-0472">Membrane</keyword>
<dbReference type="InterPro" id="IPR017981">
    <property type="entry name" value="GPCR_2-like_7TM"/>
</dbReference>
<keyword evidence="3 6" id="KW-1133">Transmembrane helix</keyword>
<proteinExistence type="predicted"/>
<feature type="transmembrane region" description="Helical" evidence="6">
    <location>
        <begin position="148"/>
        <end position="169"/>
    </location>
</feature>
<dbReference type="InterPro" id="IPR052808">
    <property type="entry name" value="GPCR_Mth-like"/>
</dbReference>
<evidence type="ECO:0000256" key="2">
    <source>
        <dbReference type="ARBA" id="ARBA00022692"/>
    </source>
</evidence>
<dbReference type="GO" id="GO:0004930">
    <property type="term" value="F:G protein-coupled receptor activity"/>
    <property type="evidence" value="ECO:0007669"/>
    <property type="project" value="InterPro"/>
</dbReference>
<dbReference type="Proteomes" id="UP001378592">
    <property type="component" value="Unassembled WGS sequence"/>
</dbReference>
<comment type="caution">
    <text evidence="8">The sequence shown here is derived from an EMBL/GenBank/DDBJ whole genome shotgun (WGS) entry which is preliminary data.</text>
</comment>
<accession>A0AAN9VLL3</accession>
<feature type="transmembrane region" description="Helical" evidence="6">
    <location>
        <begin position="246"/>
        <end position="268"/>
    </location>
</feature>
<dbReference type="PANTHER" id="PTHR46953:SF1">
    <property type="entry name" value="G-PROTEIN COUPLED RECEPTOR MTH-LIKE 1-RELATED"/>
    <property type="match status" value="1"/>
</dbReference>
<keyword evidence="2 6" id="KW-0812">Transmembrane</keyword>
<evidence type="ECO:0000256" key="5">
    <source>
        <dbReference type="SAM" id="MobiDB-lite"/>
    </source>
</evidence>
<dbReference type="EMBL" id="JAZDUA010000123">
    <property type="protein sequence ID" value="KAK7867319.1"/>
    <property type="molecule type" value="Genomic_DNA"/>
</dbReference>
<evidence type="ECO:0000313" key="9">
    <source>
        <dbReference type="Proteomes" id="UP001378592"/>
    </source>
</evidence>
<sequence length="546" mass="59530">MNTNPLFAYNSYLLCSPGQFRTLDVSNVTRQTSIKFLLGRGSFEDNYLERYPCLDGQLVADGNGDLQWSIGVCGYALPRFEALQGPAYLSVPAAALLAAAVAATLAHAQSRASTHGRALACHAAALLAANACNAAYNFRTELCQPLAIAINFFLLAAAFWLQVICINMARGFSQMLRNKSAVGGKRSGLRAFCLYSLYAWGLPVIATIVIVSTLSDYAFSGPLYHTKTCFFEEGPISRTKKTNTLFYYYAPMCIILLMNISMFAYTALKIRAMRKDVGILHQKEDGQPSGTRQSAVLYVKLLLLMGVVETAADVAAWATKDSDVVLADGSRLTDKLLVYSEFLRRELTYRCVAYALDFARAASIFAVCCCGRQARARARASWTRWRPLARWRPSGAQGATGRARGARPKGMAGTAGAASEAVKAPGEGTAEAERVEELATKTSGTTSEASARAASPAMATEDEMTLERTERLERTPASNVLSTRVSSPAHVVSFMRRLPARMVRPFRRRVGVESNDVSMNPRLSMETVITSLEEESQRLNDSHDSS</sequence>
<evidence type="ECO:0000256" key="1">
    <source>
        <dbReference type="ARBA" id="ARBA00004141"/>
    </source>
</evidence>
<dbReference type="GO" id="GO:0016020">
    <property type="term" value="C:membrane"/>
    <property type="evidence" value="ECO:0007669"/>
    <property type="project" value="UniProtKB-SubCell"/>
</dbReference>
<dbReference type="InterPro" id="IPR000832">
    <property type="entry name" value="GPCR_2_secretin-like"/>
</dbReference>
<dbReference type="PROSITE" id="PS50261">
    <property type="entry name" value="G_PROTEIN_RECEP_F2_4"/>
    <property type="match status" value="1"/>
</dbReference>
<evidence type="ECO:0000313" key="8">
    <source>
        <dbReference type="EMBL" id="KAK7867319.1"/>
    </source>
</evidence>
<dbReference type="AlphaFoldDB" id="A0AAN9VLL3"/>
<gene>
    <name evidence="8" type="ORF">R5R35_002135</name>
</gene>
<organism evidence="8 9">
    <name type="scientific">Gryllus longicercus</name>
    <dbReference type="NCBI Taxonomy" id="2509291"/>
    <lineage>
        <taxon>Eukaryota</taxon>
        <taxon>Metazoa</taxon>
        <taxon>Ecdysozoa</taxon>
        <taxon>Arthropoda</taxon>
        <taxon>Hexapoda</taxon>
        <taxon>Insecta</taxon>
        <taxon>Pterygota</taxon>
        <taxon>Neoptera</taxon>
        <taxon>Polyneoptera</taxon>
        <taxon>Orthoptera</taxon>
        <taxon>Ensifera</taxon>
        <taxon>Gryllidea</taxon>
        <taxon>Grylloidea</taxon>
        <taxon>Gryllidae</taxon>
        <taxon>Gryllinae</taxon>
        <taxon>Gryllus</taxon>
    </lineage>
</organism>
<feature type="transmembrane region" description="Helical" evidence="6">
    <location>
        <begin position="87"/>
        <end position="106"/>
    </location>
</feature>
<evidence type="ECO:0000256" key="6">
    <source>
        <dbReference type="SAM" id="Phobius"/>
    </source>
</evidence>
<feature type="domain" description="G-protein coupled receptors family 2 profile 2" evidence="7">
    <location>
        <begin position="143"/>
        <end position="307"/>
    </location>
</feature>
<dbReference type="Gene3D" id="1.20.1070.10">
    <property type="entry name" value="Rhodopsin 7-helix transmembrane proteins"/>
    <property type="match status" value="1"/>
</dbReference>
<dbReference type="Pfam" id="PF00002">
    <property type="entry name" value="7tm_2"/>
    <property type="match status" value="1"/>
</dbReference>
<feature type="transmembrane region" description="Helical" evidence="6">
    <location>
        <begin position="189"/>
        <end position="214"/>
    </location>
</feature>
<dbReference type="GO" id="GO:0007166">
    <property type="term" value="P:cell surface receptor signaling pathway"/>
    <property type="evidence" value="ECO:0007669"/>
    <property type="project" value="InterPro"/>
</dbReference>
<evidence type="ECO:0000256" key="3">
    <source>
        <dbReference type="ARBA" id="ARBA00022989"/>
    </source>
</evidence>
<dbReference type="PANTHER" id="PTHR46953">
    <property type="entry name" value="G-PROTEIN COUPLED RECEPTOR MTH-LIKE 1-RELATED"/>
    <property type="match status" value="1"/>
</dbReference>
<evidence type="ECO:0000256" key="4">
    <source>
        <dbReference type="ARBA" id="ARBA00023136"/>
    </source>
</evidence>
<evidence type="ECO:0000259" key="7">
    <source>
        <dbReference type="PROSITE" id="PS50261"/>
    </source>
</evidence>
<keyword evidence="9" id="KW-1185">Reference proteome</keyword>
<feature type="region of interest" description="Disordered" evidence="5">
    <location>
        <begin position="393"/>
        <end position="462"/>
    </location>
</feature>
<name>A0AAN9VLL3_9ORTH</name>
<reference evidence="8 9" key="1">
    <citation type="submission" date="2024-03" db="EMBL/GenBank/DDBJ databases">
        <title>The genome assembly and annotation of the cricket Gryllus longicercus Weissman &amp; Gray.</title>
        <authorList>
            <person name="Szrajer S."/>
            <person name="Gray D."/>
            <person name="Ylla G."/>
        </authorList>
    </citation>
    <scope>NUCLEOTIDE SEQUENCE [LARGE SCALE GENOMIC DNA]</scope>
    <source>
        <strain evidence="8">DAG 2021-001</strain>
        <tissue evidence="8">Whole body minus gut</tissue>
    </source>
</reference>
<protein>
    <recommendedName>
        <fullName evidence="7">G-protein coupled receptors family 2 profile 2 domain-containing protein</fullName>
    </recommendedName>
</protein>